<proteinExistence type="predicted"/>
<dbReference type="Proteomes" id="UP000245207">
    <property type="component" value="Unassembled WGS sequence"/>
</dbReference>
<organism evidence="1 2">
    <name type="scientific">Artemisia annua</name>
    <name type="common">Sweet wormwood</name>
    <dbReference type="NCBI Taxonomy" id="35608"/>
    <lineage>
        <taxon>Eukaryota</taxon>
        <taxon>Viridiplantae</taxon>
        <taxon>Streptophyta</taxon>
        <taxon>Embryophyta</taxon>
        <taxon>Tracheophyta</taxon>
        <taxon>Spermatophyta</taxon>
        <taxon>Magnoliopsida</taxon>
        <taxon>eudicotyledons</taxon>
        <taxon>Gunneridae</taxon>
        <taxon>Pentapetalae</taxon>
        <taxon>asterids</taxon>
        <taxon>campanulids</taxon>
        <taxon>Asterales</taxon>
        <taxon>Asteraceae</taxon>
        <taxon>Asteroideae</taxon>
        <taxon>Anthemideae</taxon>
        <taxon>Artemisiinae</taxon>
        <taxon>Artemisia</taxon>
    </lineage>
</organism>
<evidence type="ECO:0000313" key="2">
    <source>
        <dbReference type="Proteomes" id="UP000245207"/>
    </source>
</evidence>
<accession>A0A2U1LI23</accession>
<name>A0A2U1LI23_ARTAN</name>
<dbReference type="EMBL" id="PKPP01009275">
    <property type="protein sequence ID" value="PWA48645.1"/>
    <property type="molecule type" value="Genomic_DNA"/>
</dbReference>
<comment type="caution">
    <text evidence="1">The sequence shown here is derived from an EMBL/GenBank/DDBJ whole genome shotgun (WGS) entry which is preliminary data.</text>
</comment>
<reference evidence="1 2" key="1">
    <citation type="journal article" date="2018" name="Mol. Plant">
        <title>The genome of Artemisia annua provides insight into the evolution of Asteraceae family and artemisinin biosynthesis.</title>
        <authorList>
            <person name="Shen Q."/>
            <person name="Zhang L."/>
            <person name="Liao Z."/>
            <person name="Wang S."/>
            <person name="Yan T."/>
            <person name="Shi P."/>
            <person name="Liu M."/>
            <person name="Fu X."/>
            <person name="Pan Q."/>
            <person name="Wang Y."/>
            <person name="Lv Z."/>
            <person name="Lu X."/>
            <person name="Zhang F."/>
            <person name="Jiang W."/>
            <person name="Ma Y."/>
            <person name="Chen M."/>
            <person name="Hao X."/>
            <person name="Li L."/>
            <person name="Tang Y."/>
            <person name="Lv G."/>
            <person name="Zhou Y."/>
            <person name="Sun X."/>
            <person name="Brodelius P.E."/>
            <person name="Rose J.K.C."/>
            <person name="Tang K."/>
        </authorList>
    </citation>
    <scope>NUCLEOTIDE SEQUENCE [LARGE SCALE GENOMIC DNA]</scope>
    <source>
        <strain evidence="2">cv. Huhao1</strain>
        <tissue evidence="1">Leaf</tissue>
    </source>
</reference>
<dbReference type="STRING" id="35608.A0A2U1LI23"/>
<dbReference type="AlphaFoldDB" id="A0A2U1LI23"/>
<evidence type="ECO:0000313" key="1">
    <source>
        <dbReference type="EMBL" id="PWA48645.1"/>
    </source>
</evidence>
<gene>
    <name evidence="1" type="ORF">CTI12_AA488860</name>
</gene>
<sequence>MNQVTYATVTAIAIDKASGRITKLRRCRPSLFSVPMGSGIVSANENGDDGAAEFSECFRALAKKVGILATHRAELMEMYASSEASHKQLTKELDEKY</sequence>
<protein>
    <submittedName>
        <fullName evidence="1">Autophagy-related protein 11</fullName>
    </submittedName>
</protein>
<keyword evidence="2" id="KW-1185">Reference proteome</keyword>